<sequence length="452" mass="50441">MPTPPSEDFRNLNLGEGEMVATTRARSARNLSSNQPQGPGNSPTRENIIISDSTGIKYDVSDLDEQARRRAEVGLGDETDSITVKYCTEKEDEGESYYVFKISDQISVRLGTDHPRYNVPDCTCGANEGGIACKHIYWLEDQIAIQAPPAARTRPIHLASDGSRLLDMSPSKAIDRIKFENIAKNQGWVLHEDGSDLEDADEKMLEMLSVFEPSGALPNEFKDGTGPKHSQSSRIYKQFANLITKYAIDDVGMFHQLRQIIPPGFEATIFFEKMNDRVSKTFDAFDEYVESGPAAGDQCDVVTCADRLNDLERGIQERVAEGFGAKDAAIHAAAALITILEGVVERKGDAYENISWTRVKSEDEEAQEIDLYERLIGDPVDESRPFILGVLKDFPEEIRRIHVDRLSSIGEKLESYHAPKRYLNLFRTITFQGSRKRLNPEAGGSSAKKPMK</sequence>
<dbReference type="Proteomes" id="UP000250266">
    <property type="component" value="Unassembled WGS sequence"/>
</dbReference>
<dbReference type="PROSITE" id="PS50966">
    <property type="entry name" value="ZF_SWIM"/>
    <property type="match status" value="1"/>
</dbReference>
<evidence type="ECO:0000313" key="4">
    <source>
        <dbReference type="EMBL" id="OCK82877.1"/>
    </source>
</evidence>
<feature type="compositionally biased region" description="Polar residues" evidence="2">
    <location>
        <begin position="29"/>
        <end position="47"/>
    </location>
</feature>
<dbReference type="InterPro" id="IPR007527">
    <property type="entry name" value="Znf_SWIM"/>
</dbReference>
<accession>A0A8E2JHU8</accession>
<proteinExistence type="predicted"/>
<keyword evidence="1" id="KW-0479">Metal-binding</keyword>
<feature type="domain" description="SWIM-type" evidence="3">
    <location>
        <begin position="106"/>
        <end position="144"/>
    </location>
</feature>
<feature type="region of interest" description="Disordered" evidence="2">
    <location>
        <begin position="25"/>
        <end position="47"/>
    </location>
</feature>
<organism evidence="4 5">
    <name type="scientific">Lepidopterella palustris CBS 459.81</name>
    <dbReference type="NCBI Taxonomy" id="1314670"/>
    <lineage>
        <taxon>Eukaryota</taxon>
        <taxon>Fungi</taxon>
        <taxon>Dikarya</taxon>
        <taxon>Ascomycota</taxon>
        <taxon>Pezizomycotina</taxon>
        <taxon>Dothideomycetes</taxon>
        <taxon>Pleosporomycetidae</taxon>
        <taxon>Mytilinidiales</taxon>
        <taxon>Argynnaceae</taxon>
        <taxon>Lepidopterella</taxon>
    </lineage>
</organism>
<keyword evidence="5" id="KW-1185">Reference proteome</keyword>
<keyword evidence="1" id="KW-0863">Zinc-finger</keyword>
<dbReference type="EMBL" id="KV744876">
    <property type="protein sequence ID" value="OCK82877.1"/>
    <property type="molecule type" value="Genomic_DNA"/>
</dbReference>
<evidence type="ECO:0000259" key="3">
    <source>
        <dbReference type="PROSITE" id="PS50966"/>
    </source>
</evidence>
<evidence type="ECO:0000313" key="5">
    <source>
        <dbReference type="Proteomes" id="UP000250266"/>
    </source>
</evidence>
<dbReference type="OrthoDB" id="5387895at2759"/>
<dbReference type="GO" id="GO:0008270">
    <property type="term" value="F:zinc ion binding"/>
    <property type="evidence" value="ECO:0007669"/>
    <property type="project" value="UniProtKB-KW"/>
</dbReference>
<gene>
    <name evidence="4" type="ORF">K432DRAFT_323449</name>
</gene>
<keyword evidence="1" id="KW-0862">Zinc</keyword>
<dbReference type="AlphaFoldDB" id="A0A8E2JHU8"/>
<evidence type="ECO:0000256" key="2">
    <source>
        <dbReference type="SAM" id="MobiDB-lite"/>
    </source>
</evidence>
<reference evidence="4 5" key="1">
    <citation type="journal article" date="2016" name="Nat. Commun.">
        <title>Ectomycorrhizal ecology is imprinted in the genome of the dominant symbiotic fungus Cenococcum geophilum.</title>
        <authorList>
            <consortium name="DOE Joint Genome Institute"/>
            <person name="Peter M."/>
            <person name="Kohler A."/>
            <person name="Ohm R.A."/>
            <person name="Kuo A."/>
            <person name="Krutzmann J."/>
            <person name="Morin E."/>
            <person name="Arend M."/>
            <person name="Barry K.W."/>
            <person name="Binder M."/>
            <person name="Choi C."/>
            <person name="Clum A."/>
            <person name="Copeland A."/>
            <person name="Grisel N."/>
            <person name="Haridas S."/>
            <person name="Kipfer T."/>
            <person name="LaButti K."/>
            <person name="Lindquist E."/>
            <person name="Lipzen A."/>
            <person name="Maire R."/>
            <person name="Meier B."/>
            <person name="Mihaltcheva S."/>
            <person name="Molinier V."/>
            <person name="Murat C."/>
            <person name="Poggeler S."/>
            <person name="Quandt C.A."/>
            <person name="Sperisen C."/>
            <person name="Tritt A."/>
            <person name="Tisserant E."/>
            <person name="Crous P.W."/>
            <person name="Henrissat B."/>
            <person name="Nehls U."/>
            <person name="Egli S."/>
            <person name="Spatafora J.W."/>
            <person name="Grigoriev I.V."/>
            <person name="Martin F.M."/>
        </authorList>
    </citation>
    <scope>NUCLEOTIDE SEQUENCE [LARGE SCALE GENOMIC DNA]</scope>
    <source>
        <strain evidence="4 5">CBS 459.81</strain>
    </source>
</reference>
<evidence type="ECO:0000256" key="1">
    <source>
        <dbReference type="PROSITE-ProRule" id="PRU00325"/>
    </source>
</evidence>
<protein>
    <recommendedName>
        <fullName evidence="3">SWIM-type domain-containing protein</fullName>
    </recommendedName>
</protein>
<name>A0A8E2JHU8_9PEZI</name>